<dbReference type="CDD" id="cd01029">
    <property type="entry name" value="TOPRIM_primases"/>
    <property type="match status" value="1"/>
</dbReference>
<evidence type="ECO:0000256" key="1">
    <source>
        <dbReference type="SAM" id="MobiDB-lite"/>
    </source>
</evidence>
<protein>
    <submittedName>
        <fullName evidence="3">Primase/helicase</fullName>
    </submittedName>
</protein>
<dbReference type="Gene3D" id="3.40.50.300">
    <property type="entry name" value="P-loop containing nucleotide triphosphate hydrolases"/>
    <property type="match status" value="1"/>
</dbReference>
<gene>
    <name evidence="3" type="ORF">RIO-1_18</name>
</gene>
<name>R4JE12_9CAUD</name>
<evidence type="ECO:0000313" key="3">
    <source>
        <dbReference type="EMBL" id="AGK87032.1"/>
    </source>
</evidence>
<dbReference type="PROSITE" id="PS51199">
    <property type="entry name" value="SF4_HELICASE"/>
    <property type="match status" value="1"/>
</dbReference>
<dbReference type="RefSeq" id="YP_008051088.1">
    <property type="nucleotide sequence ID" value="NC_021300.1"/>
</dbReference>
<keyword evidence="3" id="KW-0547">Nucleotide-binding</keyword>
<dbReference type="SUPFAM" id="SSF52540">
    <property type="entry name" value="P-loop containing nucleoside triphosphate hydrolases"/>
    <property type="match status" value="1"/>
</dbReference>
<sequence>MAGVQIDSIPHSCGGSTKVFDDQGKITGYCFSCGTFDPDPYKDKPEGYKPPEPKRQSAEDIQEKINEIKELTTVDDTARKLGAKSLGYFGIKTQLSEYDGSTITAKFYPYTTDGGLTAWKCKTHDKKFFSIGDMKNCDPFGWEQAMRSDNYTLFITEGEDDAAALLKALMPNWNKDKPPAIISTSSGATGVKSITRRADTINRRYKQVVLVFDQDDAGSAGARKVAGLLENCKAASFELKDANDMVKAGRGDELAKAVMYEGKPMVSGKCVRSSDAWHLAEAKVEWGLDWPWPTMTEKTRGRRRGEVYYFGSGVKMGKSVVVDQMAAFFAATQDTPVMLVKPEESVPNTLKRLAGKAARKVLWDPKVPYEKEDFDKGKAIIGSNAIVFDSYQEIRWADVKKEIRTNVEVCGVKDVFLDPLTCFTVGMPMSVANEELISIASEIATMAKELDFTAYLFCHLNAPQSGLPHERGGAVQSQQFSGSRAMMRFCHQMWGLEGNKDPDLPDELRNCRDLVLLEDRNFGESGRIKMQYHSTTGCLEEMQPNFGEHE</sequence>
<evidence type="ECO:0000259" key="2">
    <source>
        <dbReference type="PROSITE" id="PS51199"/>
    </source>
</evidence>
<dbReference type="GO" id="GO:0005524">
    <property type="term" value="F:ATP binding"/>
    <property type="evidence" value="ECO:0007669"/>
    <property type="project" value="InterPro"/>
</dbReference>
<organism evidence="3 4">
    <name type="scientific">Pseudoalteromonas phage RIO-1</name>
    <dbReference type="NCBI Taxonomy" id="1316739"/>
    <lineage>
        <taxon>Viruses</taxon>
        <taxon>Duplodnaviria</taxon>
        <taxon>Heunggongvirae</taxon>
        <taxon>Uroviricota</taxon>
        <taxon>Caudoviricetes</taxon>
        <taxon>Zobellviridae</taxon>
        <taxon>Melvirus</taxon>
        <taxon>Melvirus orientalis</taxon>
    </lineage>
</organism>
<keyword evidence="3" id="KW-0347">Helicase</keyword>
<evidence type="ECO:0000313" key="4">
    <source>
        <dbReference type="Proteomes" id="UP000013564"/>
    </source>
</evidence>
<dbReference type="OrthoDB" id="615at10239"/>
<dbReference type="CDD" id="cd19483">
    <property type="entry name" value="RecA-like_Gp4D_helicase"/>
    <property type="match status" value="1"/>
</dbReference>
<accession>R4JE12</accession>
<keyword evidence="3" id="KW-0378">Hydrolase</keyword>
<dbReference type="KEGG" id="vg:16207425"/>
<dbReference type="GO" id="GO:0006260">
    <property type="term" value="P:DNA replication"/>
    <property type="evidence" value="ECO:0007669"/>
    <property type="project" value="InterPro"/>
</dbReference>
<dbReference type="Pfam" id="PF01751">
    <property type="entry name" value="Toprim"/>
    <property type="match status" value="1"/>
</dbReference>
<dbReference type="GO" id="GO:0003678">
    <property type="term" value="F:DNA helicase activity"/>
    <property type="evidence" value="ECO:0007669"/>
    <property type="project" value="InterPro"/>
</dbReference>
<keyword evidence="3" id="KW-0067">ATP-binding</keyword>
<dbReference type="SUPFAM" id="SSF56731">
    <property type="entry name" value="DNA primase core"/>
    <property type="match status" value="1"/>
</dbReference>
<dbReference type="InterPro" id="IPR006171">
    <property type="entry name" value="TOPRIM_dom"/>
</dbReference>
<dbReference type="InterPro" id="IPR034154">
    <property type="entry name" value="TOPRIM_DnaG/twinkle"/>
</dbReference>
<dbReference type="InterPro" id="IPR007694">
    <property type="entry name" value="DNA_helicase_DnaB-like_C"/>
</dbReference>
<dbReference type="InterPro" id="IPR027417">
    <property type="entry name" value="P-loop_NTPase"/>
</dbReference>
<proteinExistence type="predicted"/>
<keyword evidence="4" id="KW-1185">Reference proteome</keyword>
<feature type="compositionally biased region" description="Basic and acidic residues" evidence="1">
    <location>
        <begin position="39"/>
        <end position="59"/>
    </location>
</feature>
<dbReference type="Gene3D" id="3.40.1360.10">
    <property type="match status" value="1"/>
</dbReference>
<dbReference type="EMBL" id="KC751414">
    <property type="protein sequence ID" value="AGK87032.1"/>
    <property type="molecule type" value="Genomic_DNA"/>
</dbReference>
<reference evidence="3 4" key="1">
    <citation type="journal article" date="2013" name="J. Virol.">
        <title>Morphology, Physiological Characteristics, and Complete Sequence of Marine Bacteriophage RIO-1 Infecting Pseudoalteromonas marina.</title>
        <authorList>
            <person name="Hardies S.C."/>
            <person name="Hwang Y.J."/>
            <person name="Hwang C.Y."/>
            <person name="Jang G.I."/>
            <person name="Cho B.C."/>
        </authorList>
    </citation>
    <scope>NUCLEOTIDE SEQUENCE [LARGE SCALE GENOMIC DNA]</scope>
</reference>
<feature type="domain" description="SF4 helicase" evidence="2">
    <location>
        <begin position="281"/>
        <end position="546"/>
    </location>
</feature>
<feature type="region of interest" description="Disordered" evidence="1">
    <location>
        <begin position="37"/>
        <end position="59"/>
    </location>
</feature>
<dbReference type="Proteomes" id="UP000013564">
    <property type="component" value="Segment"/>
</dbReference>
<dbReference type="SMART" id="SM00493">
    <property type="entry name" value="TOPRIM"/>
    <property type="match status" value="1"/>
</dbReference>
<dbReference type="GeneID" id="16207425"/>